<evidence type="ECO:0000313" key="2">
    <source>
        <dbReference type="Proteomes" id="UP000245697"/>
    </source>
</evidence>
<evidence type="ECO:0000313" key="1">
    <source>
        <dbReference type="EMBL" id="PWK42105.1"/>
    </source>
</evidence>
<gene>
    <name evidence="1" type="ORF">BC793_115197</name>
</gene>
<protein>
    <submittedName>
        <fullName evidence="1">Excreted virulence factor EspC (Type VII ESX diderm)</fullName>
    </submittedName>
</protein>
<dbReference type="RefSeq" id="WP_158319410.1">
    <property type="nucleotide sequence ID" value="NZ_BONA01000057.1"/>
</dbReference>
<sequence>MNPDFEVDTEGLRQDAAAITALAGRITGAAASAPSADPAPRWATTAATDLATDAARRMTIALGHDTAETASQLRAATEAYQEADARAAARLSLTPARAAR</sequence>
<dbReference type="Proteomes" id="UP000245697">
    <property type="component" value="Unassembled WGS sequence"/>
</dbReference>
<comment type="caution">
    <text evidence="1">The sequence shown here is derived from an EMBL/GenBank/DDBJ whole genome shotgun (WGS) entry which is preliminary data.</text>
</comment>
<accession>A0A316FAH4</accession>
<organism evidence="1 2">
    <name type="scientific">Actinoplanes xinjiangensis</name>
    <dbReference type="NCBI Taxonomy" id="512350"/>
    <lineage>
        <taxon>Bacteria</taxon>
        <taxon>Bacillati</taxon>
        <taxon>Actinomycetota</taxon>
        <taxon>Actinomycetes</taxon>
        <taxon>Micromonosporales</taxon>
        <taxon>Micromonosporaceae</taxon>
        <taxon>Actinoplanes</taxon>
    </lineage>
</organism>
<dbReference type="AlphaFoldDB" id="A0A316FAH4"/>
<proteinExistence type="predicted"/>
<keyword evidence="2" id="KW-1185">Reference proteome</keyword>
<dbReference type="EMBL" id="QGGR01000015">
    <property type="protein sequence ID" value="PWK42105.1"/>
    <property type="molecule type" value="Genomic_DNA"/>
</dbReference>
<reference evidence="1 2" key="1">
    <citation type="submission" date="2018-05" db="EMBL/GenBank/DDBJ databases">
        <title>Genomic Encyclopedia of Archaeal and Bacterial Type Strains, Phase II (KMG-II): from individual species to whole genera.</title>
        <authorList>
            <person name="Goeker M."/>
        </authorList>
    </citation>
    <scope>NUCLEOTIDE SEQUENCE [LARGE SCALE GENOMIC DNA]</scope>
    <source>
        <strain evidence="1 2">DSM 45184</strain>
    </source>
</reference>
<name>A0A316FAH4_9ACTN</name>